<accession>A0A9P1GK29</accession>
<evidence type="ECO:0000313" key="3">
    <source>
        <dbReference type="Proteomes" id="UP001152797"/>
    </source>
</evidence>
<sequence>MIDRVEFLTADGAPDEQLALAAMSGSLGTALFPNIKATCRDLCHSVRRIGKRPSYTDSFLKETFLDCIPRGMVFLALAFKVIISDLILIG</sequence>
<dbReference type="EMBL" id="CAMXCT030006603">
    <property type="protein sequence ID" value="CAL4804123.1"/>
    <property type="molecule type" value="Genomic_DNA"/>
</dbReference>
<reference evidence="1" key="1">
    <citation type="submission" date="2022-10" db="EMBL/GenBank/DDBJ databases">
        <authorList>
            <person name="Chen Y."/>
            <person name="Dougan E. K."/>
            <person name="Chan C."/>
            <person name="Rhodes N."/>
            <person name="Thang M."/>
        </authorList>
    </citation>
    <scope>NUCLEOTIDE SEQUENCE</scope>
</reference>
<comment type="caution">
    <text evidence="1">The sequence shown here is derived from an EMBL/GenBank/DDBJ whole genome shotgun (WGS) entry which is preliminary data.</text>
</comment>
<organism evidence="1">
    <name type="scientific">Cladocopium goreaui</name>
    <dbReference type="NCBI Taxonomy" id="2562237"/>
    <lineage>
        <taxon>Eukaryota</taxon>
        <taxon>Sar</taxon>
        <taxon>Alveolata</taxon>
        <taxon>Dinophyceae</taxon>
        <taxon>Suessiales</taxon>
        <taxon>Symbiodiniaceae</taxon>
        <taxon>Cladocopium</taxon>
    </lineage>
</organism>
<proteinExistence type="predicted"/>
<evidence type="ECO:0000313" key="2">
    <source>
        <dbReference type="EMBL" id="CAL1170186.1"/>
    </source>
</evidence>
<evidence type="ECO:0000313" key="1">
    <source>
        <dbReference type="EMBL" id="CAI4016811.1"/>
    </source>
</evidence>
<name>A0A9P1GK29_9DINO</name>
<dbReference type="Proteomes" id="UP001152797">
    <property type="component" value="Unassembled WGS sequence"/>
</dbReference>
<dbReference type="EMBL" id="CAMXCT020006603">
    <property type="protein sequence ID" value="CAL1170186.1"/>
    <property type="molecule type" value="Genomic_DNA"/>
</dbReference>
<dbReference type="AlphaFoldDB" id="A0A9P1GK29"/>
<reference evidence="2" key="2">
    <citation type="submission" date="2024-04" db="EMBL/GenBank/DDBJ databases">
        <authorList>
            <person name="Chen Y."/>
            <person name="Shah S."/>
            <person name="Dougan E. K."/>
            <person name="Thang M."/>
            <person name="Chan C."/>
        </authorList>
    </citation>
    <scope>NUCLEOTIDE SEQUENCE [LARGE SCALE GENOMIC DNA]</scope>
</reference>
<keyword evidence="3" id="KW-1185">Reference proteome</keyword>
<gene>
    <name evidence="1" type="ORF">C1SCF055_LOCUS41510</name>
</gene>
<protein>
    <submittedName>
        <fullName evidence="1">Uncharacterized protein</fullName>
    </submittedName>
</protein>
<dbReference type="EMBL" id="CAMXCT010006603">
    <property type="protein sequence ID" value="CAI4016811.1"/>
    <property type="molecule type" value="Genomic_DNA"/>
</dbReference>